<dbReference type="Pfam" id="PF14529">
    <property type="entry name" value="Exo_endo_phos_2"/>
    <property type="match status" value="1"/>
</dbReference>
<keyword evidence="4" id="KW-1185">Reference proteome</keyword>
<dbReference type="GO" id="GO:0004089">
    <property type="term" value="F:carbonate dehydratase activity"/>
    <property type="evidence" value="ECO:0007669"/>
    <property type="project" value="InterPro"/>
</dbReference>
<dbReference type="Gene3D" id="3.10.200.10">
    <property type="entry name" value="Alpha carbonic anhydrase"/>
    <property type="match status" value="1"/>
</dbReference>
<dbReference type="PANTHER" id="PTHR18952">
    <property type="entry name" value="CARBONIC ANHYDRASE"/>
    <property type="match status" value="1"/>
</dbReference>
<dbReference type="GO" id="GO:0006730">
    <property type="term" value="P:one-carbon metabolic process"/>
    <property type="evidence" value="ECO:0007669"/>
    <property type="project" value="TreeGrafter"/>
</dbReference>
<sequence length="738" mass="84485">MEANLTDKNLKYYSFRGFSLYVLKKFRQVASGILIGVKRELTADFRIIKEMGVDGDKSEVVHLDVWKCGVHFKILAIYSPPGNDPDFSYVNHSKHSMFIGDFNAHSPVWGYSDTNKAGRRVQDFLSSSNFELIFNKRDPHTYLHYNGRSTTPDLLMVTADLHSFTKRSIMKDPGSGHRQVLAEIMIPKAEQRPFTPSKTSWNFKKANWPLYTRLVEQELTQDKLDFALNPSKIYNTIKDILISCAKKSIPRGRQKKYRSFWTDELTSLKDRRDRLRRKAELTSRPSDVQAWRKQSAYFRKKLTESKRSSYNDFISNINYQSDSKKVFKFVGNLMNDPVAPPKQSFMVDDKKLSSDSSVASAFVQYFCGAGCKGNYAKVHSSRVKQETARHELHVDPNSDPIFDAPITKDELIYAIRSLPRGVAGSWEEWWTYDGISGPDFWGLLNPEWSFCTKGRRQSPIDLDPAVLLYDPHLKSIHVDKFRVSGTIMNTGHSIIFKSDPELDPETVVNITEGPLSYRYRFEEIHLHYGRTDDKGSEHTLAGASFPAELQIFGYNSDLYNNISEALAVRRSEGVVGIAILLQMGDLSNAELRILTSQLHKIVYRGQEAHLQHLSVRDLLPDTRFFMTYEGSLTMPGCHETVTWIVMNRPIYITKQQLYILRKLMQGAENSPKAPLGNNFRPPLPLNQRVVRTNIDFRRTEGSKCPTMHHNMHYKGNGRDIHDAADCSMNGLLFGRKCS</sequence>
<evidence type="ECO:0000313" key="3">
    <source>
        <dbReference type="EMBL" id="KAG8186019.1"/>
    </source>
</evidence>
<dbReference type="SUPFAM" id="SSF51069">
    <property type="entry name" value="Carbonic anhydrase"/>
    <property type="match status" value="1"/>
</dbReference>
<evidence type="ECO:0000256" key="1">
    <source>
        <dbReference type="ARBA" id="ARBA00010718"/>
    </source>
</evidence>
<dbReference type="GO" id="GO:0008270">
    <property type="term" value="F:zinc ion binding"/>
    <property type="evidence" value="ECO:0007669"/>
    <property type="project" value="InterPro"/>
</dbReference>
<dbReference type="PANTHER" id="PTHR18952:SF208">
    <property type="entry name" value="CARBONIC ANHYDRASE XA-RELATED"/>
    <property type="match status" value="1"/>
</dbReference>
<dbReference type="PROSITE" id="PS51144">
    <property type="entry name" value="ALPHA_CA_2"/>
    <property type="match status" value="1"/>
</dbReference>
<comment type="similarity">
    <text evidence="1">Belongs to the alpha-carbonic anhydrase family.</text>
</comment>
<dbReference type="InterPro" id="IPR023561">
    <property type="entry name" value="Carbonic_anhydrase_a-class"/>
</dbReference>
<comment type="caution">
    <text evidence="3">The sequence shown here is derived from an EMBL/GenBank/DDBJ whole genome shotgun (WGS) entry which is preliminary data.</text>
</comment>
<dbReference type="InterPro" id="IPR041878">
    <property type="entry name" value="Alpha_CARP_X/XI"/>
</dbReference>
<evidence type="ECO:0000259" key="2">
    <source>
        <dbReference type="PROSITE" id="PS51144"/>
    </source>
</evidence>
<evidence type="ECO:0000313" key="4">
    <source>
        <dbReference type="Proteomes" id="UP000827092"/>
    </source>
</evidence>
<gene>
    <name evidence="3" type="ORF">JTE90_004441</name>
</gene>
<reference evidence="3 4" key="1">
    <citation type="journal article" date="2022" name="Nat. Ecol. Evol.">
        <title>A masculinizing supergene underlies an exaggerated male reproductive morph in a spider.</title>
        <authorList>
            <person name="Hendrickx F."/>
            <person name="De Corte Z."/>
            <person name="Sonet G."/>
            <person name="Van Belleghem S.M."/>
            <person name="Kostlbacher S."/>
            <person name="Vangestel C."/>
        </authorList>
    </citation>
    <scope>NUCLEOTIDE SEQUENCE [LARGE SCALE GENOMIC DNA]</scope>
    <source>
        <strain evidence="3">W744_W776</strain>
    </source>
</reference>
<protein>
    <recommendedName>
        <fullName evidence="2">Alpha-carbonic anhydrase domain-containing protein</fullName>
    </recommendedName>
</protein>
<dbReference type="Gene3D" id="3.60.10.10">
    <property type="entry name" value="Endonuclease/exonuclease/phosphatase"/>
    <property type="match status" value="1"/>
</dbReference>
<accession>A0AAV6UP72</accession>
<name>A0AAV6UP72_9ARAC</name>
<dbReference type="SMART" id="SM01057">
    <property type="entry name" value="Carb_anhydrase"/>
    <property type="match status" value="1"/>
</dbReference>
<dbReference type="InterPro" id="IPR001148">
    <property type="entry name" value="CA_dom"/>
</dbReference>
<dbReference type="Proteomes" id="UP000827092">
    <property type="component" value="Unassembled WGS sequence"/>
</dbReference>
<proteinExistence type="inferred from homology"/>
<dbReference type="InterPro" id="IPR005135">
    <property type="entry name" value="Endo/exonuclease/phosphatase"/>
</dbReference>
<dbReference type="CDD" id="cd03121">
    <property type="entry name" value="alpha_CARP_X_XI_like"/>
    <property type="match status" value="1"/>
</dbReference>
<dbReference type="Pfam" id="PF00194">
    <property type="entry name" value="Carb_anhydrase"/>
    <property type="match status" value="1"/>
</dbReference>
<feature type="domain" description="Alpha-carbonic anhydrase" evidence="2">
    <location>
        <begin position="428"/>
        <end position="694"/>
    </location>
</feature>
<dbReference type="AlphaFoldDB" id="A0AAV6UP72"/>
<dbReference type="EMBL" id="JAFNEN010000316">
    <property type="protein sequence ID" value="KAG8186019.1"/>
    <property type="molecule type" value="Genomic_DNA"/>
</dbReference>
<organism evidence="3 4">
    <name type="scientific">Oedothorax gibbosus</name>
    <dbReference type="NCBI Taxonomy" id="931172"/>
    <lineage>
        <taxon>Eukaryota</taxon>
        <taxon>Metazoa</taxon>
        <taxon>Ecdysozoa</taxon>
        <taxon>Arthropoda</taxon>
        <taxon>Chelicerata</taxon>
        <taxon>Arachnida</taxon>
        <taxon>Araneae</taxon>
        <taxon>Araneomorphae</taxon>
        <taxon>Entelegynae</taxon>
        <taxon>Araneoidea</taxon>
        <taxon>Linyphiidae</taxon>
        <taxon>Erigoninae</taxon>
        <taxon>Oedothorax</taxon>
    </lineage>
</organism>
<dbReference type="InterPro" id="IPR036398">
    <property type="entry name" value="CA_dom_sf"/>
</dbReference>
<dbReference type="SUPFAM" id="SSF56219">
    <property type="entry name" value="DNase I-like"/>
    <property type="match status" value="1"/>
</dbReference>
<dbReference type="InterPro" id="IPR036691">
    <property type="entry name" value="Endo/exonu/phosph_ase_sf"/>
</dbReference>